<dbReference type="Gene3D" id="1.10.10.10">
    <property type="entry name" value="Winged helix-like DNA-binding domain superfamily/Winged helix DNA-binding domain"/>
    <property type="match status" value="1"/>
</dbReference>
<dbReference type="InterPro" id="IPR012318">
    <property type="entry name" value="HTH_CRP"/>
</dbReference>
<dbReference type="InterPro" id="IPR000595">
    <property type="entry name" value="cNMP-bd_dom"/>
</dbReference>
<evidence type="ECO:0000313" key="6">
    <source>
        <dbReference type="EMBL" id="MEM5497412.1"/>
    </source>
</evidence>
<name>A0ABU9SU81_9ALTE</name>
<dbReference type="PANTHER" id="PTHR24567:SF75">
    <property type="entry name" value="FUMARATE AND NITRATE REDUCTION REGULATORY PROTEIN"/>
    <property type="match status" value="1"/>
</dbReference>
<dbReference type="InterPro" id="IPR050397">
    <property type="entry name" value="Env_Response_Regulators"/>
</dbReference>
<dbReference type="CDD" id="cd00038">
    <property type="entry name" value="CAP_ED"/>
    <property type="match status" value="1"/>
</dbReference>
<proteinExistence type="predicted"/>
<dbReference type="PROSITE" id="PS50042">
    <property type="entry name" value="CNMP_BINDING_3"/>
    <property type="match status" value="1"/>
</dbReference>
<gene>
    <name evidence="6" type="ORF">WNY77_08420</name>
</gene>
<evidence type="ECO:0000256" key="3">
    <source>
        <dbReference type="ARBA" id="ARBA00023163"/>
    </source>
</evidence>
<keyword evidence="3" id="KW-0804">Transcription</keyword>
<keyword evidence="1" id="KW-0805">Transcription regulation</keyword>
<dbReference type="SMART" id="SM00419">
    <property type="entry name" value="HTH_CRP"/>
    <property type="match status" value="1"/>
</dbReference>
<evidence type="ECO:0000259" key="5">
    <source>
        <dbReference type="PROSITE" id="PS51063"/>
    </source>
</evidence>
<dbReference type="Proteomes" id="UP001461163">
    <property type="component" value="Unassembled WGS sequence"/>
</dbReference>
<dbReference type="InterPro" id="IPR014710">
    <property type="entry name" value="RmlC-like_jellyroll"/>
</dbReference>
<dbReference type="InterPro" id="IPR036388">
    <property type="entry name" value="WH-like_DNA-bd_sf"/>
</dbReference>
<protein>
    <submittedName>
        <fullName evidence="6">Helix-turn-helix domain-containing protein</fullName>
    </submittedName>
</protein>
<dbReference type="InterPro" id="IPR018490">
    <property type="entry name" value="cNMP-bd_dom_sf"/>
</dbReference>
<evidence type="ECO:0000313" key="7">
    <source>
        <dbReference type="Proteomes" id="UP001461163"/>
    </source>
</evidence>
<dbReference type="PANTHER" id="PTHR24567">
    <property type="entry name" value="CRP FAMILY TRANSCRIPTIONAL REGULATORY PROTEIN"/>
    <property type="match status" value="1"/>
</dbReference>
<accession>A0ABU9SU81</accession>
<sequence>MTQSHSIQGPTCEHCALSRNCTEKAEQLANKQNNPVLTHKIYHKGDKLYCAGDAFNALYIVRSGSAKASISSMDAEEQIVDFCFPGDLVGTDGFAQLQHAQTVTFLETSSVCYISLHSVNALLANSEQGRQQLLGNMSRSLLMQQQQTMSYHCMTSAQRVAGFLLDLSARLAKRGLSSNQLTLSMTRIDIANYLGMAIETISRLLTTMQQQGLIQVQRRQVTLLDIPQLQALSRFEVEENDPLFMQSNTALLHANSYTSQAMIQ</sequence>
<dbReference type="SMART" id="SM00100">
    <property type="entry name" value="cNMP"/>
    <property type="match status" value="1"/>
</dbReference>
<dbReference type="PRINTS" id="PR00034">
    <property type="entry name" value="HTHCRP"/>
</dbReference>
<dbReference type="Gene3D" id="2.60.120.10">
    <property type="entry name" value="Jelly Rolls"/>
    <property type="match status" value="1"/>
</dbReference>
<dbReference type="SUPFAM" id="SSF46785">
    <property type="entry name" value="Winged helix' DNA-binding domain"/>
    <property type="match status" value="1"/>
</dbReference>
<reference evidence="6 7" key="1">
    <citation type="submission" date="2024-03" db="EMBL/GenBank/DDBJ databases">
        <title>Community enrichment and isolation of bacterial strains for fucoidan degradation.</title>
        <authorList>
            <person name="Sichert A."/>
        </authorList>
    </citation>
    <scope>NUCLEOTIDE SEQUENCE [LARGE SCALE GENOMIC DNA]</scope>
    <source>
        <strain evidence="6 7">AS12</strain>
    </source>
</reference>
<keyword evidence="7" id="KW-1185">Reference proteome</keyword>
<dbReference type="PROSITE" id="PS51063">
    <property type="entry name" value="HTH_CRP_2"/>
    <property type="match status" value="1"/>
</dbReference>
<dbReference type="PROSITE" id="PS00042">
    <property type="entry name" value="HTH_CRP_1"/>
    <property type="match status" value="1"/>
</dbReference>
<dbReference type="InterPro" id="IPR018335">
    <property type="entry name" value="Tscrpt_reg_HTH_Crp-type_CS"/>
</dbReference>
<evidence type="ECO:0000256" key="1">
    <source>
        <dbReference type="ARBA" id="ARBA00023015"/>
    </source>
</evidence>
<feature type="domain" description="HTH crp-type" evidence="5">
    <location>
        <begin position="154"/>
        <end position="227"/>
    </location>
</feature>
<comment type="caution">
    <text evidence="6">The sequence shown here is derived from an EMBL/GenBank/DDBJ whole genome shotgun (WGS) entry which is preliminary data.</text>
</comment>
<evidence type="ECO:0000259" key="4">
    <source>
        <dbReference type="PROSITE" id="PS50042"/>
    </source>
</evidence>
<dbReference type="CDD" id="cd00092">
    <property type="entry name" value="HTH_CRP"/>
    <property type="match status" value="1"/>
</dbReference>
<dbReference type="InterPro" id="IPR036390">
    <property type="entry name" value="WH_DNA-bd_sf"/>
</dbReference>
<evidence type="ECO:0000256" key="2">
    <source>
        <dbReference type="ARBA" id="ARBA00023125"/>
    </source>
</evidence>
<dbReference type="EMBL" id="JBBMQS010000004">
    <property type="protein sequence ID" value="MEM5497412.1"/>
    <property type="molecule type" value="Genomic_DNA"/>
</dbReference>
<dbReference type="Pfam" id="PF13545">
    <property type="entry name" value="HTH_Crp_2"/>
    <property type="match status" value="1"/>
</dbReference>
<feature type="domain" description="Cyclic nucleotide-binding" evidence="4">
    <location>
        <begin position="37"/>
        <end position="90"/>
    </location>
</feature>
<keyword evidence="2" id="KW-0238">DNA-binding</keyword>
<dbReference type="SUPFAM" id="SSF51206">
    <property type="entry name" value="cAMP-binding domain-like"/>
    <property type="match status" value="1"/>
</dbReference>
<dbReference type="RefSeq" id="WP_342881443.1">
    <property type="nucleotide sequence ID" value="NZ_JBBMQS010000004.1"/>
</dbReference>
<dbReference type="Pfam" id="PF00027">
    <property type="entry name" value="cNMP_binding"/>
    <property type="match status" value="1"/>
</dbReference>
<organism evidence="6 7">
    <name type="scientific">Paraglaciecola mesophila</name>
    <dbReference type="NCBI Taxonomy" id="197222"/>
    <lineage>
        <taxon>Bacteria</taxon>
        <taxon>Pseudomonadati</taxon>
        <taxon>Pseudomonadota</taxon>
        <taxon>Gammaproteobacteria</taxon>
        <taxon>Alteromonadales</taxon>
        <taxon>Alteromonadaceae</taxon>
        <taxon>Paraglaciecola</taxon>
    </lineage>
</organism>